<feature type="region of interest" description="Disordered" evidence="7">
    <location>
        <begin position="226"/>
        <end position="293"/>
    </location>
</feature>
<dbReference type="InterPro" id="IPR002528">
    <property type="entry name" value="MATE_fam"/>
</dbReference>
<sequence>MGRDPRGRCPGLAAPLTTTLQTAWLGLNGSVALAAFSAVNTSAVFAVKIFIFFTDGVAAKVGGTVGNRDWAGLRRTAQLSLAWSASLGLAAALFLQLIKPLVIHRILDLEPAVLRVVSSYWTVRAIGVPIAMTNMACSGILQGLHHVTLCALLNTAQAVAESALSAAILLWGHRLGSLGPLVSLGWASLLTQAALLLVGLLCIVPLLDRQVARGRGEAAEPLLPAEAAGEEEAEEDAAPGSPAFQAEPYALKDPLPASTSGPTGLEAVDEPDSMEQHQAQSPRSRASSSRAFLSDGRQHAAAVDHAAGHLLRGAGGRVAAGHGRAGGALGHQPALDAERLRRRRLCRGGHRAGQPPGGRRRAPGRAPAALAALRLLVWRCCAAGTLFGALTGAAYLLGRGAIAPLFTADPAVAALLAGPVWVLLALMQPCNGLVFVLDGLMYASHAFAYVRNYMALGFALLFAPALALELALWPGLLGIWGAKAVYNFWRAAGGAHLVFGRFLKEVEARAAAGQAQIP</sequence>
<comment type="caution">
    <text evidence="6">Lacks conserved residue(s) required for the propagation of feature annotation.</text>
</comment>
<evidence type="ECO:0000313" key="8">
    <source>
        <dbReference type="EMBL" id="KAK2077335.1"/>
    </source>
</evidence>
<dbReference type="GO" id="GO:0016020">
    <property type="term" value="C:membrane"/>
    <property type="evidence" value="ECO:0007669"/>
    <property type="project" value="UniProtKB-SubCell"/>
</dbReference>
<feature type="transmembrane region" description="Helical" evidence="6">
    <location>
        <begin position="31"/>
        <end position="58"/>
    </location>
</feature>
<feature type="transmembrane region" description="Helical" evidence="6">
    <location>
        <begin position="184"/>
        <end position="207"/>
    </location>
</feature>
<dbReference type="PANTHER" id="PTHR42893">
    <property type="entry name" value="PROTEIN DETOXIFICATION 44, CHLOROPLASTIC-RELATED"/>
    <property type="match status" value="1"/>
</dbReference>
<dbReference type="EMBL" id="JASFZW010000007">
    <property type="protein sequence ID" value="KAK2077335.1"/>
    <property type="molecule type" value="Genomic_DNA"/>
</dbReference>
<keyword evidence="5 6" id="KW-0472">Membrane</keyword>
<proteinExistence type="inferred from homology"/>
<dbReference type="Pfam" id="PF01554">
    <property type="entry name" value="MatE"/>
    <property type="match status" value="1"/>
</dbReference>
<evidence type="ECO:0000313" key="9">
    <source>
        <dbReference type="Proteomes" id="UP001255856"/>
    </source>
</evidence>
<feature type="transmembrane region" description="Helical" evidence="6">
    <location>
        <begin position="375"/>
        <end position="396"/>
    </location>
</feature>
<organism evidence="8 9">
    <name type="scientific">Prototheca wickerhamii</name>
    <dbReference type="NCBI Taxonomy" id="3111"/>
    <lineage>
        <taxon>Eukaryota</taxon>
        <taxon>Viridiplantae</taxon>
        <taxon>Chlorophyta</taxon>
        <taxon>core chlorophytes</taxon>
        <taxon>Trebouxiophyceae</taxon>
        <taxon>Chlorellales</taxon>
        <taxon>Chlorellaceae</taxon>
        <taxon>Prototheca</taxon>
    </lineage>
</organism>
<accession>A0AAD9IHH6</accession>
<feature type="compositionally biased region" description="Acidic residues" evidence="7">
    <location>
        <begin position="228"/>
        <end position="237"/>
    </location>
</feature>
<keyword evidence="3 6" id="KW-0812">Transmembrane</keyword>
<feature type="transmembrane region" description="Helical" evidence="6">
    <location>
        <begin position="79"/>
        <end position="98"/>
    </location>
</feature>
<feature type="compositionally biased region" description="Low complexity" evidence="7">
    <location>
        <begin position="276"/>
        <end position="291"/>
    </location>
</feature>
<dbReference type="GO" id="GO:0015297">
    <property type="term" value="F:antiporter activity"/>
    <property type="evidence" value="ECO:0007669"/>
    <property type="project" value="InterPro"/>
</dbReference>
<comment type="subcellular location">
    <subcellularLocation>
        <location evidence="1">Membrane</location>
        <topology evidence="1">Multi-pass membrane protein</topology>
    </subcellularLocation>
</comment>
<keyword evidence="9" id="KW-1185">Reference proteome</keyword>
<evidence type="ECO:0000256" key="6">
    <source>
        <dbReference type="RuleBase" id="RU004914"/>
    </source>
</evidence>
<evidence type="ECO:0000256" key="1">
    <source>
        <dbReference type="ARBA" id="ARBA00004141"/>
    </source>
</evidence>
<evidence type="ECO:0000256" key="4">
    <source>
        <dbReference type="ARBA" id="ARBA00022989"/>
    </source>
</evidence>
<dbReference type="InterPro" id="IPR044644">
    <property type="entry name" value="DinF-like"/>
</dbReference>
<evidence type="ECO:0000256" key="7">
    <source>
        <dbReference type="SAM" id="MobiDB-lite"/>
    </source>
</evidence>
<dbReference type="GO" id="GO:0042910">
    <property type="term" value="F:xenobiotic transmembrane transporter activity"/>
    <property type="evidence" value="ECO:0007669"/>
    <property type="project" value="InterPro"/>
</dbReference>
<keyword evidence="4 6" id="KW-1133">Transmembrane helix</keyword>
<protein>
    <recommendedName>
        <fullName evidence="6">Protein DETOXIFICATION</fullName>
    </recommendedName>
    <alternativeName>
        <fullName evidence="6">Multidrug and toxic compound extrusion protein</fullName>
    </alternativeName>
</protein>
<feature type="transmembrane region" description="Helical" evidence="6">
    <location>
        <begin position="456"/>
        <end position="480"/>
    </location>
</feature>
<comment type="caution">
    <text evidence="8">The sequence shown here is derived from an EMBL/GenBank/DDBJ whole genome shotgun (WGS) entry which is preliminary data.</text>
</comment>
<dbReference type="Proteomes" id="UP001255856">
    <property type="component" value="Unassembled WGS sequence"/>
</dbReference>
<evidence type="ECO:0000256" key="5">
    <source>
        <dbReference type="ARBA" id="ARBA00023136"/>
    </source>
</evidence>
<evidence type="ECO:0000256" key="3">
    <source>
        <dbReference type="ARBA" id="ARBA00022692"/>
    </source>
</evidence>
<dbReference type="PANTHER" id="PTHR42893:SF46">
    <property type="entry name" value="PROTEIN DETOXIFICATION 44, CHLOROPLASTIC"/>
    <property type="match status" value="1"/>
</dbReference>
<reference evidence="8" key="1">
    <citation type="submission" date="2021-01" db="EMBL/GenBank/DDBJ databases">
        <authorList>
            <person name="Eckstrom K.M.E."/>
        </authorList>
    </citation>
    <scope>NUCLEOTIDE SEQUENCE</scope>
    <source>
        <strain evidence="8">UVCC 0001</strain>
    </source>
</reference>
<evidence type="ECO:0000256" key="2">
    <source>
        <dbReference type="ARBA" id="ARBA00010199"/>
    </source>
</evidence>
<gene>
    <name evidence="8" type="ORF">QBZ16_004969</name>
</gene>
<comment type="similarity">
    <text evidence="2 6">Belongs to the multi antimicrobial extrusion (MATE) (TC 2.A.66.1) family.</text>
</comment>
<name>A0AAD9IHH6_PROWI</name>
<feature type="transmembrane region" description="Helical" evidence="6">
    <location>
        <begin position="402"/>
        <end position="426"/>
    </location>
</feature>
<dbReference type="AlphaFoldDB" id="A0AAD9IHH6"/>